<comment type="caution">
    <text evidence="1">The sequence shown here is derived from an EMBL/GenBank/DDBJ whole genome shotgun (WGS) entry which is preliminary data.</text>
</comment>
<sequence>MATVQFCHDNTFVTAIGILRVKPGHTHDETLETINAHYGALDEADEFTIAAILRSLDHAYAGGYAQFKKGTHVPTVLQLPHFVPIMEAVKAVSDVEVINVEAILGVSKTGEVPKLSKGDILHMGLLSTEPESQQSLIETLQKTLKQRVESEDGLRSVTLHRSLDGNKVVVIGVWTDAASAQAATISTGWQQAEESLGHLVKCKEFIFFEVVLVR</sequence>
<proteinExistence type="predicted"/>
<keyword evidence="2" id="KW-1185">Reference proteome</keyword>
<organism evidence="1 2">
    <name type="scientific">Diphasiastrum complanatum</name>
    <name type="common">Issler's clubmoss</name>
    <name type="synonym">Lycopodium complanatum</name>
    <dbReference type="NCBI Taxonomy" id="34168"/>
    <lineage>
        <taxon>Eukaryota</taxon>
        <taxon>Viridiplantae</taxon>
        <taxon>Streptophyta</taxon>
        <taxon>Embryophyta</taxon>
        <taxon>Tracheophyta</taxon>
        <taxon>Lycopodiopsida</taxon>
        <taxon>Lycopodiales</taxon>
        <taxon>Lycopodiaceae</taxon>
        <taxon>Lycopodioideae</taxon>
        <taxon>Diphasiastrum</taxon>
    </lineage>
</organism>
<dbReference type="Proteomes" id="UP001162992">
    <property type="component" value="Chromosome 7"/>
</dbReference>
<accession>A0ACC2D804</accession>
<evidence type="ECO:0000313" key="2">
    <source>
        <dbReference type="Proteomes" id="UP001162992"/>
    </source>
</evidence>
<dbReference type="EMBL" id="CM055098">
    <property type="protein sequence ID" value="KAJ7550436.1"/>
    <property type="molecule type" value="Genomic_DNA"/>
</dbReference>
<gene>
    <name evidence="1" type="ORF">O6H91_07G100900</name>
</gene>
<name>A0ACC2D804_DIPCM</name>
<evidence type="ECO:0000313" key="1">
    <source>
        <dbReference type="EMBL" id="KAJ7550436.1"/>
    </source>
</evidence>
<reference evidence="2" key="1">
    <citation type="journal article" date="2024" name="Proc. Natl. Acad. Sci. U.S.A.">
        <title>Extraordinary preservation of gene collinearity over three hundred million years revealed in homosporous lycophytes.</title>
        <authorList>
            <person name="Li C."/>
            <person name="Wickell D."/>
            <person name="Kuo L.Y."/>
            <person name="Chen X."/>
            <person name="Nie B."/>
            <person name="Liao X."/>
            <person name="Peng D."/>
            <person name="Ji J."/>
            <person name="Jenkins J."/>
            <person name="Williams M."/>
            <person name="Shu S."/>
            <person name="Plott C."/>
            <person name="Barry K."/>
            <person name="Rajasekar S."/>
            <person name="Grimwood J."/>
            <person name="Han X."/>
            <person name="Sun S."/>
            <person name="Hou Z."/>
            <person name="He W."/>
            <person name="Dai G."/>
            <person name="Sun C."/>
            <person name="Schmutz J."/>
            <person name="Leebens-Mack J.H."/>
            <person name="Li F.W."/>
            <person name="Wang L."/>
        </authorList>
    </citation>
    <scope>NUCLEOTIDE SEQUENCE [LARGE SCALE GENOMIC DNA]</scope>
    <source>
        <strain evidence="2">cv. PW_Plant_1</strain>
    </source>
</reference>
<protein>
    <submittedName>
        <fullName evidence="1">Uncharacterized protein</fullName>
    </submittedName>
</protein>